<feature type="domain" description="Chromosomal replication initiator protein DnaA ATPAse" evidence="1">
    <location>
        <begin position="98"/>
        <end position="161"/>
    </location>
</feature>
<dbReference type="GO" id="GO:0006270">
    <property type="term" value="P:DNA replication initiation"/>
    <property type="evidence" value="ECO:0007669"/>
    <property type="project" value="TreeGrafter"/>
</dbReference>
<sequence length="235" mass="26288">MNSANAPQQLPLGISLKDEARFENFQTGQNGLVCEMLRQAALGTGEQFLYIWGSEGAGCSHLLQAACHAAEPARRTAVYLPLQELLSLSPVILEGMEHLNLVCVDNVEAISGNPIWEEALFHLYNRIRQEQNTLIVAANSAPRQLQIQLPDLVSRLSWGAVFSVAQLNDEDKVQAIRLRAKIRGFELPEDVARYMVHHDSRSMVDLCLTLERLDQASLTAQRKVTIPFIKQEMGW</sequence>
<evidence type="ECO:0000259" key="1">
    <source>
        <dbReference type="Pfam" id="PF00308"/>
    </source>
</evidence>
<protein>
    <submittedName>
        <fullName evidence="3">DnaA regulatory inactivator Hda</fullName>
    </submittedName>
</protein>
<dbReference type="InterPro" id="IPR013317">
    <property type="entry name" value="DnaA_dom"/>
</dbReference>
<dbReference type="Gene3D" id="1.10.8.60">
    <property type="match status" value="1"/>
</dbReference>
<accession>A0A5P1RB14</accession>
<dbReference type="InterPro" id="IPR017788">
    <property type="entry name" value="Hda"/>
</dbReference>
<organism evidence="3 4">
    <name type="scientific">Neptunomonas concharum</name>
    <dbReference type="NCBI Taxonomy" id="1031538"/>
    <lineage>
        <taxon>Bacteria</taxon>
        <taxon>Pseudomonadati</taxon>
        <taxon>Pseudomonadota</taxon>
        <taxon>Gammaproteobacteria</taxon>
        <taxon>Oceanospirillales</taxon>
        <taxon>Oceanospirillaceae</taxon>
        <taxon>Neptunomonas</taxon>
    </lineage>
</organism>
<dbReference type="SUPFAM" id="SSF52540">
    <property type="entry name" value="P-loop containing nucleoside triphosphate hydrolases"/>
    <property type="match status" value="1"/>
</dbReference>
<dbReference type="GO" id="GO:0032297">
    <property type="term" value="P:negative regulation of DNA-templated DNA replication initiation"/>
    <property type="evidence" value="ECO:0007669"/>
    <property type="project" value="InterPro"/>
</dbReference>
<dbReference type="PANTHER" id="PTHR30050">
    <property type="entry name" value="CHROMOSOMAL REPLICATION INITIATOR PROTEIN DNAA"/>
    <property type="match status" value="1"/>
</dbReference>
<dbReference type="NCBIfam" id="TIGR03420">
    <property type="entry name" value="DnaA_homol_Hda"/>
    <property type="match status" value="1"/>
</dbReference>
<proteinExistence type="predicted"/>
<name>A0A5P1RB14_9GAMM</name>
<feature type="domain" description="Hda lid" evidence="2">
    <location>
        <begin position="169"/>
        <end position="232"/>
    </location>
</feature>
<dbReference type="Gene3D" id="3.40.50.300">
    <property type="entry name" value="P-loop containing nucleotide triphosphate hydrolases"/>
    <property type="match status" value="1"/>
</dbReference>
<evidence type="ECO:0000259" key="2">
    <source>
        <dbReference type="Pfam" id="PF22688"/>
    </source>
</evidence>
<dbReference type="OrthoDB" id="9784878at2"/>
<dbReference type="Pfam" id="PF00308">
    <property type="entry name" value="Bac_DnaA"/>
    <property type="match status" value="1"/>
</dbReference>
<dbReference type="KEGG" id="ncu:F0U83_07010"/>
<dbReference type="RefSeq" id="WP_138988538.1">
    <property type="nucleotide sequence ID" value="NZ_VAWC01000008.1"/>
</dbReference>
<dbReference type="AlphaFoldDB" id="A0A5P1RB14"/>
<dbReference type="Pfam" id="PF22688">
    <property type="entry name" value="Hda_lid"/>
    <property type="match status" value="1"/>
</dbReference>
<dbReference type="Proteomes" id="UP000324760">
    <property type="component" value="Chromosome"/>
</dbReference>
<dbReference type="PANTHER" id="PTHR30050:SF5">
    <property type="entry name" value="DNAA REGULATORY INACTIVATOR HDA"/>
    <property type="match status" value="1"/>
</dbReference>
<reference evidence="3 4" key="1">
    <citation type="journal article" date="2019" name="Biochem. Eng. J.">
        <title>Metabolic engineering of the marine bacteria Neptunomonas concharum for the production of acetoin and meso-2,3-butanediol from acetate.</title>
        <authorList>
            <person name="Li W."/>
            <person name="Pu N."/>
            <person name="Liu C.-X."/>
            <person name="Yuan Q.-P."/>
            <person name="Li Z.-J."/>
        </authorList>
    </citation>
    <scope>NUCLEOTIDE SEQUENCE [LARGE SCALE GENOMIC DNA]</scope>
    <source>
        <strain evidence="3 4">JCM17730</strain>
    </source>
</reference>
<evidence type="ECO:0000313" key="3">
    <source>
        <dbReference type="EMBL" id="QEQ96476.1"/>
    </source>
</evidence>
<evidence type="ECO:0000313" key="4">
    <source>
        <dbReference type="Proteomes" id="UP000324760"/>
    </source>
</evidence>
<dbReference type="InterPro" id="IPR027417">
    <property type="entry name" value="P-loop_NTPase"/>
</dbReference>
<dbReference type="EMBL" id="CP043869">
    <property type="protein sequence ID" value="QEQ96476.1"/>
    <property type="molecule type" value="Genomic_DNA"/>
</dbReference>
<gene>
    <name evidence="3" type="primary">hda</name>
    <name evidence="3" type="ORF">F0U83_07010</name>
</gene>
<dbReference type="InterPro" id="IPR055199">
    <property type="entry name" value="Hda_lid"/>
</dbReference>
<keyword evidence="4" id="KW-1185">Reference proteome</keyword>